<feature type="transmembrane region" description="Helical" evidence="1">
    <location>
        <begin position="43"/>
        <end position="63"/>
    </location>
</feature>
<feature type="transmembrane region" description="Helical" evidence="1">
    <location>
        <begin position="12"/>
        <end position="31"/>
    </location>
</feature>
<reference evidence="2 3" key="1">
    <citation type="submission" date="2020-04" db="EMBL/GenBank/DDBJ databases">
        <title>Whole-genome sequencing of Vibrio spp. from China reveals different genetic environments of blaCTX-M-14 among diverse lineages.</title>
        <authorList>
            <person name="Zheng Z."/>
            <person name="Ye L."/>
            <person name="Chen S."/>
        </authorList>
    </citation>
    <scope>NUCLEOTIDE SEQUENCE [LARGE SCALE GENOMIC DNA]</scope>
    <source>
        <strain evidence="2 3">Vb1636</strain>
    </source>
</reference>
<proteinExistence type="predicted"/>
<keyword evidence="1" id="KW-0812">Transmembrane</keyword>
<gene>
    <name evidence="2" type="ORF">HKB35_03105</name>
</gene>
<sequence length="174" mass="19157">MDSGWSKFLTRYGVAGAAMYIFYILVADKFPALQFESIKEDNAVMLISSVISLIGLIVIAEAIKSVINKVVDLLFPRSPERKRTFGIPAEKDVTFYSMALVIATSFGCRLEPLNPEGKIRELFLVKLHNGGKVSGKTASEAIRGLEKHMKEKILYVVDESHEGDGVVSVGVAYE</sequence>
<evidence type="ECO:0000313" key="2">
    <source>
        <dbReference type="EMBL" id="NMR72605.1"/>
    </source>
</evidence>
<evidence type="ECO:0000313" key="3">
    <source>
        <dbReference type="Proteomes" id="UP000565155"/>
    </source>
</evidence>
<comment type="caution">
    <text evidence="2">The sequence shown here is derived from an EMBL/GenBank/DDBJ whole genome shotgun (WGS) entry which is preliminary data.</text>
</comment>
<keyword evidence="1" id="KW-0472">Membrane</keyword>
<evidence type="ECO:0000256" key="1">
    <source>
        <dbReference type="SAM" id="Phobius"/>
    </source>
</evidence>
<dbReference type="AlphaFoldDB" id="A0A7Y0MTW2"/>
<keyword evidence="1" id="KW-1133">Transmembrane helix</keyword>
<dbReference type="EMBL" id="JABCMA010000002">
    <property type="protein sequence ID" value="NMR72605.1"/>
    <property type="molecule type" value="Genomic_DNA"/>
</dbReference>
<dbReference type="Proteomes" id="UP000565155">
    <property type="component" value="Unassembled WGS sequence"/>
</dbReference>
<accession>A0A7Y0MTW2</accession>
<name>A0A7Y0MTW2_VIBAL</name>
<dbReference type="RefSeq" id="WP_169628380.1">
    <property type="nucleotide sequence ID" value="NZ_JABCMA010000002.1"/>
</dbReference>
<protein>
    <submittedName>
        <fullName evidence="2">Uncharacterized protein</fullName>
    </submittedName>
</protein>
<organism evidence="2 3">
    <name type="scientific">Vibrio alginolyticus</name>
    <dbReference type="NCBI Taxonomy" id="663"/>
    <lineage>
        <taxon>Bacteria</taxon>
        <taxon>Pseudomonadati</taxon>
        <taxon>Pseudomonadota</taxon>
        <taxon>Gammaproteobacteria</taxon>
        <taxon>Vibrionales</taxon>
        <taxon>Vibrionaceae</taxon>
        <taxon>Vibrio</taxon>
    </lineage>
</organism>